<reference evidence="1 2" key="1">
    <citation type="submission" date="2023-02" db="EMBL/GenBank/DDBJ databases">
        <title>LHISI_Scaffold_Assembly.</title>
        <authorList>
            <person name="Stuart O.P."/>
            <person name="Cleave R."/>
            <person name="Magrath M.J.L."/>
            <person name="Mikheyev A.S."/>
        </authorList>
    </citation>
    <scope>NUCLEOTIDE SEQUENCE [LARGE SCALE GENOMIC DNA]</scope>
    <source>
        <strain evidence="1">Daus_M_001</strain>
        <tissue evidence="1">Leg muscle</tissue>
    </source>
</reference>
<evidence type="ECO:0000313" key="1">
    <source>
        <dbReference type="EMBL" id="KAJ8877709.1"/>
    </source>
</evidence>
<organism evidence="1 2">
    <name type="scientific">Dryococelus australis</name>
    <dbReference type="NCBI Taxonomy" id="614101"/>
    <lineage>
        <taxon>Eukaryota</taxon>
        <taxon>Metazoa</taxon>
        <taxon>Ecdysozoa</taxon>
        <taxon>Arthropoda</taxon>
        <taxon>Hexapoda</taxon>
        <taxon>Insecta</taxon>
        <taxon>Pterygota</taxon>
        <taxon>Neoptera</taxon>
        <taxon>Polyneoptera</taxon>
        <taxon>Phasmatodea</taxon>
        <taxon>Verophasmatodea</taxon>
        <taxon>Anareolatae</taxon>
        <taxon>Phasmatidae</taxon>
        <taxon>Eurycanthinae</taxon>
        <taxon>Dryococelus</taxon>
    </lineage>
</organism>
<protein>
    <submittedName>
        <fullName evidence="1">Uncharacterized protein</fullName>
    </submittedName>
</protein>
<accession>A0ABQ9H080</accession>
<sequence length="153" mass="17924">MKVLCKMLFRHLHVKATVSPVMKNSVQSVKIWKYIRMIMKSWLRLIFRSGCQEKQVHCANVKHQYKVLDSVKKNLGEDELLIRIDFSENFAVSILLKFSQPTLVVPSHRSRYTQSQHMCSQALLNQSNSYLIVPYLRAYVMIPQPYALIKNLQ</sequence>
<name>A0ABQ9H080_9NEOP</name>
<dbReference type="Proteomes" id="UP001159363">
    <property type="component" value="Chromosome 7"/>
</dbReference>
<keyword evidence="2" id="KW-1185">Reference proteome</keyword>
<dbReference type="EMBL" id="JARBHB010000008">
    <property type="protein sequence ID" value="KAJ8877709.1"/>
    <property type="molecule type" value="Genomic_DNA"/>
</dbReference>
<proteinExistence type="predicted"/>
<gene>
    <name evidence="1" type="ORF">PR048_022164</name>
</gene>
<comment type="caution">
    <text evidence="1">The sequence shown here is derived from an EMBL/GenBank/DDBJ whole genome shotgun (WGS) entry which is preliminary data.</text>
</comment>
<evidence type="ECO:0000313" key="2">
    <source>
        <dbReference type="Proteomes" id="UP001159363"/>
    </source>
</evidence>